<evidence type="ECO:0000313" key="7">
    <source>
        <dbReference type="Proteomes" id="UP000010846"/>
    </source>
</evidence>
<dbReference type="GO" id="GO:0008967">
    <property type="term" value="F:phosphoglycolate phosphatase activity"/>
    <property type="evidence" value="ECO:0007669"/>
    <property type="project" value="UniProtKB-UniRule"/>
</dbReference>
<dbReference type="PANTHER" id="PTHR10000:SF8">
    <property type="entry name" value="HAD SUPERFAMILY HYDROLASE-LIKE, TYPE 3"/>
    <property type="match status" value="1"/>
</dbReference>
<comment type="function">
    <text evidence="5">Catalyzes the dephosphorylation of 2-phosphoglycolate.</text>
</comment>
<dbReference type="GO" id="GO:0005829">
    <property type="term" value="C:cytosol"/>
    <property type="evidence" value="ECO:0007669"/>
    <property type="project" value="TreeGrafter"/>
</dbReference>
<evidence type="ECO:0000256" key="5">
    <source>
        <dbReference type="HAMAP-Rule" id="MF_01419"/>
    </source>
</evidence>
<dbReference type="GO" id="GO:0000287">
    <property type="term" value="F:magnesium ion binding"/>
    <property type="evidence" value="ECO:0007669"/>
    <property type="project" value="InterPro"/>
</dbReference>
<protein>
    <recommendedName>
        <fullName evidence="5">Phosphoglycolate phosphatase</fullName>
        <shortName evidence="5">PGP</shortName>
        <shortName evidence="5">PGPase</shortName>
        <ecNumber evidence="5">3.1.3.18</ecNumber>
    </recommendedName>
</protein>
<comment type="similarity">
    <text evidence="5">Belongs to the archaeal SPP-like hydrolase family.</text>
</comment>
<keyword evidence="1 5" id="KW-0479">Metal-binding</keyword>
<dbReference type="SUPFAM" id="SSF56784">
    <property type="entry name" value="HAD-like"/>
    <property type="match status" value="1"/>
</dbReference>
<keyword evidence="4 5" id="KW-0119">Carbohydrate metabolism</keyword>
<dbReference type="KEGG" id="hru:Halru_0985"/>
<dbReference type="STRING" id="797302.Halru_0985"/>
<evidence type="ECO:0000313" key="6">
    <source>
        <dbReference type="EMBL" id="AGB15604.1"/>
    </source>
</evidence>
<organism evidence="6 7">
    <name type="scientific">Halovivax ruber (strain DSM 18193 / JCM 13892 / XH-70)</name>
    <dbReference type="NCBI Taxonomy" id="797302"/>
    <lineage>
        <taxon>Archaea</taxon>
        <taxon>Methanobacteriati</taxon>
        <taxon>Methanobacteriota</taxon>
        <taxon>Stenosarchaea group</taxon>
        <taxon>Halobacteria</taxon>
        <taxon>Halobacteriales</taxon>
        <taxon>Natrialbaceae</taxon>
        <taxon>Halovivax</taxon>
    </lineage>
</organism>
<sequence length="266" mass="28628">MNDDGQRTFSFLQTESTPIGHHPSQALNQRHCRHAFARPNEVTTVTPPLILDIDGTLTRPQGRGLDPHVFDPLREWDAPVVLATGKATPFPVALCHFIGLPERVIAENGGVTVTEDKLTISGSRDGAEAVARGYEDAGYDLGWDGLDTINRWRETELAVAPEQPLDPLEAIATEHDLQVVDTGYAYHVTDTERSKGRALEGIAADLEIELDECVAIGDSENDVSTFERVGRSFAVANADDAARAAADEVLDGAHADGTLAVLARVG</sequence>
<dbReference type="AlphaFoldDB" id="L0IA44"/>
<comment type="catalytic activity">
    <reaction evidence="5">
        <text>2-phosphoglycolate + H2O = glycolate + phosphate</text>
        <dbReference type="Rhea" id="RHEA:14369"/>
        <dbReference type="ChEBI" id="CHEBI:15377"/>
        <dbReference type="ChEBI" id="CHEBI:29805"/>
        <dbReference type="ChEBI" id="CHEBI:43474"/>
        <dbReference type="ChEBI" id="CHEBI:58033"/>
        <dbReference type="EC" id="3.1.3.18"/>
    </reaction>
</comment>
<dbReference type="InterPro" id="IPR006382">
    <property type="entry name" value="PGPase"/>
</dbReference>
<feature type="active site" description="Nucleophile" evidence="5">
    <location>
        <position position="52"/>
    </location>
</feature>
<reference evidence="6" key="1">
    <citation type="submission" date="2011-09" db="EMBL/GenBank/DDBJ databases">
        <title>Complete sequence of Halovivax ruber XH-70.</title>
        <authorList>
            <consortium name="US DOE Joint Genome Institute"/>
            <person name="Lucas S."/>
            <person name="Han J."/>
            <person name="Lapidus A."/>
            <person name="Cheng J.-F."/>
            <person name="Goodwin L."/>
            <person name="Pitluck S."/>
            <person name="Peters L."/>
            <person name="Mikhailova N."/>
            <person name="Davenport K."/>
            <person name="Detter J.C."/>
            <person name="Han C."/>
            <person name="Tapia R."/>
            <person name="Land M."/>
            <person name="Hauser L."/>
            <person name="Kyrpides N."/>
            <person name="Ivanova N."/>
            <person name="Pagani I."/>
            <person name="Sproer C."/>
            <person name="Anderson I."/>
            <person name="Woyke T."/>
        </authorList>
    </citation>
    <scope>NUCLEOTIDE SEQUENCE</scope>
    <source>
        <strain evidence="6">XH-70</strain>
    </source>
</reference>
<gene>
    <name evidence="6" type="ordered locus">Halru_0985</name>
</gene>
<dbReference type="PANTHER" id="PTHR10000">
    <property type="entry name" value="PHOSPHOSERINE PHOSPHATASE"/>
    <property type="match status" value="1"/>
</dbReference>
<dbReference type="EMBL" id="CP003050">
    <property type="protein sequence ID" value="AGB15604.1"/>
    <property type="molecule type" value="Genomic_DNA"/>
</dbReference>
<dbReference type="InterPro" id="IPR036412">
    <property type="entry name" value="HAD-like_sf"/>
</dbReference>
<proteinExistence type="inferred from homology"/>
<dbReference type="Proteomes" id="UP000010846">
    <property type="component" value="Chromosome"/>
</dbReference>
<dbReference type="NCBIfam" id="TIGR01484">
    <property type="entry name" value="HAD-SF-IIB"/>
    <property type="match status" value="1"/>
</dbReference>
<dbReference type="Gene3D" id="3.90.1070.10">
    <property type="match status" value="1"/>
</dbReference>
<dbReference type="InterPro" id="IPR006379">
    <property type="entry name" value="HAD-SF_hydro_IIB"/>
</dbReference>
<dbReference type="eggNOG" id="arCOG01213">
    <property type="taxonomic scope" value="Archaea"/>
</dbReference>
<dbReference type="HOGENOM" id="CLU_044146_2_0_2"/>
<dbReference type="CDD" id="cd01427">
    <property type="entry name" value="HAD_like"/>
    <property type="match status" value="1"/>
</dbReference>
<accession>L0IA44</accession>
<dbReference type="Pfam" id="PF08282">
    <property type="entry name" value="Hydrolase_3"/>
    <property type="match status" value="1"/>
</dbReference>
<feature type="binding site" evidence="5">
    <location>
        <position position="52"/>
    </location>
    <ligand>
        <name>Mg(2+)</name>
        <dbReference type="ChEBI" id="CHEBI:18420"/>
    </ligand>
</feature>
<keyword evidence="3 5" id="KW-0460">Magnesium</keyword>
<name>L0IA44_HALRX</name>
<dbReference type="Gene3D" id="3.40.50.1000">
    <property type="entry name" value="HAD superfamily/HAD-like"/>
    <property type="match status" value="1"/>
</dbReference>
<comment type="cofactor">
    <cofactor evidence="5">
        <name>Mg(2+)</name>
        <dbReference type="ChEBI" id="CHEBI:18420"/>
    </cofactor>
</comment>
<keyword evidence="7" id="KW-1185">Reference proteome</keyword>
<evidence type="ECO:0000256" key="4">
    <source>
        <dbReference type="ARBA" id="ARBA00023277"/>
    </source>
</evidence>
<evidence type="ECO:0000256" key="1">
    <source>
        <dbReference type="ARBA" id="ARBA00022723"/>
    </source>
</evidence>
<evidence type="ECO:0000256" key="3">
    <source>
        <dbReference type="ARBA" id="ARBA00022842"/>
    </source>
</evidence>
<dbReference type="HAMAP" id="MF_01419">
    <property type="entry name" value="GPH_hydrolase_arch"/>
    <property type="match status" value="1"/>
</dbReference>
<feature type="binding site" evidence="5">
    <location>
        <position position="218"/>
    </location>
    <ligand>
        <name>Mg(2+)</name>
        <dbReference type="ChEBI" id="CHEBI:18420"/>
    </ligand>
</feature>
<feature type="binding site" evidence="5">
    <location>
        <position position="54"/>
    </location>
    <ligand>
        <name>Mg(2+)</name>
        <dbReference type="ChEBI" id="CHEBI:18420"/>
    </ligand>
</feature>
<feature type="binding site" evidence="5">
    <location>
        <position position="222"/>
    </location>
    <ligand>
        <name>Mg(2+)</name>
        <dbReference type="ChEBI" id="CHEBI:18420"/>
    </ligand>
</feature>
<keyword evidence="2 5" id="KW-0378">Hydrolase</keyword>
<dbReference type="InterPro" id="IPR023214">
    <property type="entry name" value="HAD_sf"/>
</dbReference>
<dbReference type="EC" id="3.1.3.18" evidence="5"/>
<evidence type="ECO:0000256" key="2">
    <source>
        <dbReference type="ARBA" id="ARBA00022801"/>
    </source>
</evidence>
<feature type="binding site" evidence="5">
    <location>
        <position position="195"/>
    </location>
    <ligand>
        <name>substrate</name>
    </ligand>
</feature>